<keyword evidence="3" id="KW-1185">Reference proteome</keyword>
<dbReference type="Proteomes" id="UP000249390">
    <property type="component" value="Unassembled WGS sequence"/>
</dbReference>
<dbReference type="InterPro" id="IPR009003">
    <property type="entry name" value="Peptidase_S1_PA"/>
</dbReference>
<dbReference type="Pfam" id="PF17820">
    <property type="entry name" value="PDZ_6"/>
    <property type="match status" value="1"/>
</dbReference>
<dbReference type="SUPFAM" id="SSF50156">
    <property type="entry name" value="PDZ domain-like"/>
    <property type="match status" value="1"/>
</dbReference>
<feature type="domain" description="PDZ" evidence="1">
    <location>
        <begin position="357"/>
        <end position="444"/>
    </location>
</feature>
<dbReference type="SMART" id="SM00228">
    <property type="entry name" value="PDZ"/>
    <property type="match status" value="1"/>
</dbReference>
<dbReference type="InterPro" id="IPR041489">
    <property type="entry name" value="PDZ_6"/>
</dbReference>
<dbReference type="PANTHER" id="PTHR47389:SF4">
    <property type="entry name" value="OS09G0436400 PROTEIN"/>
    <property type="match status" value="1"/>
</dbReference>
<dbReference type="InterPro" id="IPR036034">
    <property type="entry name" value="PDZ_sf"/>
</dbReference>
<dbReference type="Pfam" id="PF13365">
    <property type="entry name" value="Trypsin_2"/>
    <property type="match status" value="1"/>
</dbReference>
<evidence type="ECO:0000259" key="1">
    <source>
        <dbReference type="SMART" id="SM00228"/>
    </source>
</evidence>
<dbReference type="Gene3D" id="2.40.10.10">
    <property type="entry name" value="Trypsin-like serine proteases"/>
    <property type="match status" value="1"/>
</dbReference>
<dbReference type="InterPro" id="IPR001478">
    <property type="entry name" value="PDZ"/>
</dbReference>
<organism evidence="2 3">
    <name type="scientific">Cuscuta australis</name>
    <dbReference type="NCBI Taxonomy" id="267555"/>
    <lineage>
        <taxon>Eukaryota</taxon>
        <taxon>Viridiplantae</taxon>
        <taxon>Streptophyta</taxon>
        <taxon>Embryophyta</taxon>
        <taxon>Tracheophyta</taxon>
        <taxon>Spermatophyta</taxon>
        <taxon>Magnoliopsida</taxon>
        <taxon>eudicotyledons</taxon>
        <taxon>Gunneridae</taxon>
        <taxon>Pentapetalae</taxon>
        <taxon>asterids</taxon>
        <taxon>lamiids</taxon>
        <taxon>Solanales</taxon>
        <taxon>Convolvulaceae</taxon>
        <taxon>Cuscuteae</taxon>
        <taxon>Cuscuta</taxon>
        <taxon>Cuscuta subgen. Grammica</taxon>
        <taxon>Cuscuta sect. Cleistogrammica</taxon>
    </lineage>
</organism>
<proteinExistence type="predicted"/>
<dbReference type="Gene3D" id="2.30.42.10">
    <property type="match status" value="1"/>
</dbReference>
<protein>
    <recommendedName>
        <fullName evidence="1">PDZ domain-containing protein</fullName>
    </recommendedName>
</protein>
<dbReference type="PANTHER" id="PTHR47389">
    <property type="entry name" value="OS09G0436400 PROTEIN"/>
    <property type="match status" value="1"/>
</dbReference>
<evidence type="ECO:0000313" key="2">
    <source>
        <dbReference type="EMBL" id="RAL45753.1"/>
    </source>
</evidence>
<evidence type="ECO:0000313" key="3">
    <source>
        <dbReference type="Proteomes" id="UP000249390"/>
    </source>
</evidence>
<dbReference type="InterPro" id="IPR043504">
    <property type="entry name" value="Peptidase_S1_PA_chymotrypsin"/>
</dbReference>
<dbReference type="EMBL" id="NQVE01000129">
    <property type="protein sequence ID" value="RAL45753.1"/>
    <property type="molecule type" value="Genomic_DNA"/>
</dbReference>
<dbReference type="SUPFAM" id="SSF50494">
    <property type="entry name" value="Trypsin-like serine proteases"/>
    <property type="match status" value="1"/>
</dbReference>
<accession>A0A328DP22</accession>
<comment type="caution">
    <text evidence="2">The sequence shown here is derived from an EMBL/GenBank/DDBJ whole genome shotgun (WGS) entry which is preliminary data.</text>
</comment>
<reference evidence="2 3" key="1">
    <citation type="submission" date="2018-06" db="EMBL/GenBank/DDBJ databases">
        <title>The Genome of Cuscuta australis (Dodder) Provides Insight into the Evolution of Plant Parasitism.</title>
        <authorList>
            <person name="Liu H."/>
        </authorList>
    </citation>
    <scope>NUCLEOTIDE SEQUENCE [LARGE SCALE GENOMIC DNA]</scope>
    <source>
        <strain evidence="3">cv. Yunnan</strain>
        <tissue evidence="2">Vines</tissue>
    </source>
</reference>
<sequence length="477" mass="53499">MISSLIFLVDGAIDQAQSIWASDFKINFSLLCQKKSLTFTTPPYLRAQANLFALWKCSDPPQYWQLGMERRGLKRTLTDLPAPRFNPWKRAEPLSLPWDTRDERRDHFGRFDQYVLANQGLDFVTKSAALQASSCVVSLISFSGPNHLFTCSGILIKCDNVDDGFCYTILTSASLLRGSSHKSVLPDDLKVDVYLSNRSLCRAEVESYDFHYNVCSLSFKSAACLQIAVIGNIDGSSMAPMRTHSSRSFQLVPHRETAVDLSSQMDVIALGRYHDPPYHIMAAPGVLRLEDSGLDCEDLLMTSCRITKNGIGGPVISYSGCVIGISYYKSVFTPFLPINIALRCLEHLRTSSKVPRPWLGLKLSDLHTLRLGELEKINQTFPQLVEGVVVTEVEPESPASHAGLCRGDVIVQLDRMPVTRTLKFKGLVLDKANGPLEVVVKRVGCETPLTLTLLPQRPKRRNRWPIPKEWFVIRPWR</sequence>
<gene>
    <name evidence="2" type="ORF">DM860_009617</name>
</gene>
<dbReference type="AlphaFoldDB" id="A0A328DP22"/>
<name>A0A328DP22_9ASTE</name>